<gene>
    <name evidence="7" type="ORF">HEB94_001529</name>
</gene>
<dbReference type="GO" id="GO:0043546">
    <property type="term" value="F:molybdopterin cofactor binding"/>
    <property type="evidence" value="ECO:0007669"/>
    <property type="project" value="TreeGrafter"/>
</dbReference>
<keyword evidence="3" id="KW-0479">Metal-binding</keyword>
<evidence type="ECO:0000256" key="3">
    <source>
        <dbReference type="ARBA" id="ARBA00022723"/>
    </source>
</evidence>
<comment type="cofactor">
    <cofactor evidence="1">
        <name>Mo-molybdopterin</name>
        <dbReference type="ChEBI" id="CHEBI:71302"/>
    </cofactor>
</comment>
<dbReference type="GO" id="GO:0006790">
    <property type="term" value="P:sulfur compound metabolic process"/>
    <property type="evidence" value="ECO:0007669"/>
    <property type="project" value="TreeGrafter"/>
</dbReference>
<keyword evidence="8" id="KW-1185">Reference proteome</keyword>
<dbReference type="PRINTS" id="PR00407">
    <property type="entry name" value="EUMOPTERIN"/>
</dbReference>
<sequence length="357" mass="39170">MATPAERGVVKPILSDLMDDPGSGLDYETRPDRLPGLLTPLDRFFIRNHAPTPMIDVLSWRLRIDGDGVRAPVTYTYRDLWDLPLTSVVRTIECAGNRRSLFGRASGRTFEGTQWGRGAIGTAEWTGVRLRDVLSPAGIGPNARQVMPEGLDGPGRRPMPLAKALADDTLLVLAMNGEVLLPDHGYPARVLVSGWLGAASVKWVGRIQVSDKDLSVPWNTDDYVLIGPGYPPTGESAGVPINEIPVASLVELPWPARLRPGRQVIRGRAYAGEARIHQVTCRVDDGPWQHAVLLPPVEQATWVRWQFGWNAVPGEHELRVRATDDRGGTQPDAVPWNDLGYLYNAVLAHPIHVDDPA</sequence>
<dbReference type="InterPro" id="IPR014756">
    <property type="entry name" value="Ig_E-set"/>
</dbReference>
<evidence type="ECO:0000313" key="8">
    <source>
        <dbReference type="Proteomes" id="UP000638648"/>
    </source>
</evidence>
<evidence type="ECO:0000259" key="6">
    <source>
        <dbReference type="Pfam" id="PF03404"/>
    </source>
</evidence>
<dbReference type="Gene3D" id="2.60.40.650">
    <property type="match status" value="1"/>
</dbReference>
<dbReference type="RefSeq" id="WP_192749175.1">
    <property type="nucleotide sequence ID" value="NZ_BAABJL010000043.1"/>
</dbReference>
<dbReference type="SUPFAM" id="SSF56524">
    <property type="entry name" value="Oxidoreductase molybdopterin-binding domain"/>
    <property type="match status" value="1"/>
</dbReference>
<dbReference type="GO" id="GO:0030151">
    <property type="term" value="F:molybdenum ion binding"/>
    <property type="evidence" value="ECO:0007669"/>
    <property type="project" value="InterPro"/>
</dbReference>
<dbReference type="GO" id="GO:0020037">
    <property type="term" value="F:heme binding"/>
    <property type="evidence" value="ECO:0007669"/>
    <property type="project" value="TreeGrafter"/>
</dbReference>
<dbReference type="AlphaFoldDB" id="A0A927RGZ0"/>
<name>A0A927RGZ0_9ACTN</name>
<evidence type="ECO:0000259" key="5">
    <source>
        <dbReference type="Pfam" id="PF00174"/>
    </source>
</evidence>
<feature type="domain" description="Moybdenum cofactor oxidoreductase dimerisation" evidence="6">
    <location>
        <begin position="241"/>
        <end position="347"/>
    </location>
</feature>
<comment type="caution">
    <text evidence="7">The sequence shown here is derived from an EMBL/GenBank/DDBJ whole genome shotgun (WGS) entry which is preliminary data.</text>
</comment>
<evidence type="ECO:0000256" key="1">
    <source>
        <dbReference type="ARBA" id="ARBA00001924"/>
    </source>
</evidence>
<reference evidence="7" key="1">
    <citation type="submission" date="2020-10" db="EMBL/GenBank/DDBJ databases">
        <title>Sequencing the genomes of 1000 actinobacteria strains.</title>
        <authorList>
            <person name="Klenk H.-P."/>
        </authorList>
    </citation>
    <scope>NUCLEOTIDE SEQUENCE</scope>
    <source>
        <strain evidence="7">DSM 45354</strain>
    </source>
</reference>
<dbReference type="EMBL" id="JADBEM010000001">
    <property type="protein sequence ID" value="MBE1604681.1"/>
    <property type="molecule type" value="Genomic_DNA"/>
</dbReference>
<evidence type="ECO:0000256" key="4">
    <source>
        <dbReference type="ARBA" id="ARBA00023002"/>
    </source>
</evidence>
<dbReference type="InterPro" id="IPR036374">
    <property type="entry name" value="OxRdtase_Mopterin-bd_sf"/>
</dbReference>
<dbReference type="Pfam" id="PF00174">
    <property type="entry name" value="Oxidored_molyb"/>
    <property type="match status" value="1"/>
</dbReference>
<dbReference type="PANTHER" id="PTHR19372:SF7">
    <property type="entry name" value="SULFITE OXIDASE, MITOCHONDRIAL"/>
    <property type="match status" value="1"/>
</dbReference>
<dbReference type="GO" id="GO:0008482">
    <property type="term" value="F:sulfite oxidase activity"/>
    <property type="evidence" value="ECO:0007669"/>
    <property type="project" value="TreeGrafter"/>
</dbReference>
<dbReference type="CDD" id="cd02110">
    <property type="entry name" value="SO_family_Moco_dimer"/>
    <property type="match status" value="1"/>
</dbReference>
<organism evidence="7 8">
    <name type="scientific">Actinopolymorpha pittospori</name>
    <dbReference type="NCBI Taxonomy" id="648752"/>
    <lineage>
        <taxon>Bacteria</taxon>
        <taxon>Bacillati</taxon>
        <taxon>Actinomycetota</taxon>
        <taxon>Actinomycetes</taxon>
        <taxon>Propionibacteriales</taxon>
        <taxon>Actinopolymorphaceae</taxon>
        <taxon>Actinopolymorpha</taxon>
    </lineage>
</organism>
<proteinExistence type="predicted"/>
<dbReference type="SUPFAM" id="SSF81296">
    <property type="entry name" value="E set domains"/>
    <property type="match status" value="1"/>
</dbReference>
<accession>A0A927RGZ0</accession>
<keyword evidence="4" id="KW-0560">Oxidoreductase</keyword>
<dbReference type="InterPro" id="IPR000572">
    <property type="entry name" value="OxRdtase_Mopterin-bd_dom"/>
</dbReference>
<evidence type="ECO:0000313" key="7">
    <source>
        <dbReference type="EMBL" id="MBE1604681.1"/>
    </source>
</evidence>
<feature type="domain" description="Oxidoreductase molybdopterin-binding" evidence="5">
    <location>
        <begin position="49"/>
        <end position="216"/>
    </location>
</feature>
<protein>
    <submittedName>
        <fullName evidence="7">DMSO/TMAO reductase YedYZ molybdopterin-dependent catalytic subunit</fullName>
    </submittedName>
</protein>
<dbReference type="InterPro" id="IPR008335">
    <property type="entry name" value="Mopterin_OxRdtase_euk"/>
</dbReference>
<dbReference type="PANTHER" id="PTHR19372">
    <property type="entry name" value="SULFITE REDUCTASE"/>
    <property type="match status" value="1"/>
</dbReference>
<dbReference type="Proteomes" id="UP000638648">
    <property type="component" value="Unassembled WGS sequence"/>
</dbReference>
<dbReference type="Gene3D" id="3.90.420.10">
    <property type="entry name" value="Oxidoreductase, molybdopterin-binding domain"/>
    <property type="match status" value="1"/>
</dbReference>
<dbReference type="InterPro" id="IPR005066">
    <property type="entry name" value="MoCF_OxRdtse_dimer"/>
</dbReference>
<evidence type="ECO:0000256" key="2">
    <source>
        <dbReference type="ARBA" id="ARBA00022505"/>
    </source>
</evidence>
<keyword evidence="2" id="KW-0500">Molybdenum</keyword>
<dbReference type="Pfam" id="PF03404">
    <property type="entry name" value="Mo-co_dimer"/>
    <property type="match status" value="1"/>
</dbReference>